<organism evidence="2 3">
    <name type="scientific">Nelumbo nucifera</name>
    <name type="common">Sacred lotus</name>
    <dbReference type="NCBI Taxonomy" id="4432"/>
    <lineage>
        <taxon>Eukaryota</taxon>
        <taxon>Viridiplantae</taxon>
        <taxon>Streptophyta</taxon>
        <taxon>Embryophyta</taxon>
        <taxon>Tracheophyta</taxon>
        <taxon>Spermatophyta</taxon>
        <taxon>Magnoliopsida</taxon>
        <taxon>Proteales</taxon>
        <taxon>Nelumbonaceae</taxon>
        <taxon>Nelumbo</taxon>
    </lineage>
</organism>
<reference evidence="2 3" key="1">
    <citation type="journal article" date="2020" name="Mol. Biol. Evol.">
        <title>Distinct Expression and Methylation Patterns for Genes with Different Fates following a Single Whole-Genome Duplication in Flowering Plants.</title>
        <authorList>
            <person name="Shi T."/>
            <person name="Rahmani R.S."/>
            <person name="Gugger P.F."/>
            <person name="Wang M."/>
            <person name="Li H."/>
            <person name="Zhang Y."/>
            <person name="Li Z."/>
            <person name="Wang Q."/>
            <person name="Van de Peer Y."/>
            <person name="Marchal K."/>
            <person name="Chen J."/>
        </authorList>
    </citation>
    <scope>NUCLEOTIDE SEQUENCE [LARGE SCALE GENOMIC DNA]</scope>
    <source>
        <tissue evidence="2">Leaf</tissue>
    </source>
</reference>
<dbReference type="Proteomes" id="UP000607653">
    <property type="component" value="Unassembled WGS sequence"/>
</dbReference>
<evidence type="ECO:0000313" key="3">
    <source>
        <dbReference type="Proteomes" id="UP000607653"/>
    </source>
</evidence>
<keyword evidence="1" id="KW-0472">Membrane</keyword>
<protein>
    <submittedName>
        <fullName evidence="2">Uncharacterized protein</fullName>
    </submittedName>
</protein>
<sequence length="96" mass="11162">MQNLLTVVLLHLYLILLSGWLKVWKKQERGRMNSSSASGIWQGRWRLRLLGTSSRFRFYEYHLLESVHPDARPLGRARDTTVALGLLKIILLFSVI</sequence>
<name>A0A822ZD41_NELNU</name>
<proteinExistence type="predicted"/>
<dbReference type="AlphaFoldDB" id="A0A822ZD41"/>
<keyword evidence="1" id="KW-0812">Transmembrane</keyword>
<evidence type="ECO:0000256" key="1">
    <source>
        <dbReference type="SAM" id="Phobius"/>
    </source>
</evidence>
<accession>A0A822ZD41</accession>
<evidence type="ECO:0000313" key="2">
    <source>
        <dbReference type="EMBL" id="DAD42430.1"/>
    </source>
</evidence>
<gene>
    <name evidence="2" type="ORF">HUJ06_000660</name>
</gene>
<feature type="transmembrane region" description="Helical" evidence="1">
    <location>
        <begin position="6"/>
        <end position="24"/>
    </location>
</feature>
<dbReference type="EMBL" id="DUZY01000006">
    <property type="protein sequence ID" value="DAD42430.1"/>
    <property type="molecule type" value="Genomic_DNA"/>
</dbReference>
<keyword evidence="3" id="KW-1185">Reference proteome</keyword>
<comment type="caution">
    <text evidence="2">The sequence shown here is derived from an EMBL/GenBank/DDBJ whole genome shotgun (WGS) entry which is preliminary data.</text>
</comment>
<keyword evidence="1" id="KW-1133">Transmembrane helix</keyword>